<evidence type="ECO:0000313" key="2">
    <source>
        <dbReference type="Proteomes" id="UP000823775"/>
    </source>
</evidence>
<dbReference type="PANTHER" id="PTHR32108:SF9">
    <property type="entry name" value="REVERSE TRANSCRIPTASE RNASE H-LIKE DOMAIN-CONTAINING PROTEIN"/>
    <property type="match status" value="1"/>
</dbReference>
<reference evidence="1 2" key="1">
    <citation type="journal article" date="2021" name="BMC Genomics">
        <title>Datura genome reveals duplications of psychoactive alkaloid biosynthetic genes and high mutation rate following tissue culture.</title>
        <authorList>
            <person name="Rajewski A."/>
            <person name="Carter-House D."/>
            <person name="Stajich J."/>
            <person name="Litt A."/>
        </authorList>
    </citation>
    <scope>NUCLEOTIDE SEQUENCE [LARGE SCALE GENOMIC DNA]</scope>
    <source>
        <strain evidence="1">AR-01</strain>
    </source>
</reference>
<evidence type="ECO:0000313" key="1">
    <source>
        <dbReference type="EMBL" id="MCD7461839.1"/>
    </source>
</evidence>
<proteinExistence type="predicted"/>
<organism evidence="1 2">
    <name type="scientific">Datura stramonium</name>
    <name type="common">Jimsonweed</name>
    <name type="synonym">Common thornapple</name>
    <dbReference type="NCBI Taxonomy" id="4076"/>
    <lineage>
        <taxon>Eukaryota</taxon>
        <taxon>Viridiplantae</taxon>
        <taxon>Streptophyta</taxon>
        <taxon>Embryophyta</taxon>
        <taxon>Tracheophyta</taxon>
        <taxon>Spermatophyta</taxon>
        <taxon>Magnoliopsida</taxon>
        <taxon>eudicotyledons</taxon>
        <taxon>Gunneridae</taxon>
        <taxon>Pentapetalae</taxon>
        <taxon>asterids</taxon>
        <taxon>lamiids</taxon>
        <taxon>Solanales</taxon>
        <taxon>Solanaceae</taxon>
        <taxon>Solanoideae</taxon>
        <taxon>Datureae</taxon>
        <taxon>Datura</taxon>
    </lineage>
</organism>
<accession>A0ABS8SSU3</accession>
<sequence length="114" mass="13099">SSTYRHMLDFLSANSGEHRLYKAFVPSNRIFRCEYHSKTQVHSTENYWTLKKIIEKLIDGKIIFIHNKESANVTNNPLPAHNNAHIIGMISNDREYKQMGGMITTISSLEEGMS</sequence>
<comment type="caution">
    <text evidence="1">The sequence shown here is derived from an EMBL/GenBank/DDBJ whole genome shotgun (WGS) entry which is preliminary data.</text>
</comment>
<feature type="non-terminal residue" evidence="1">
    <location>
        <position position="1"/>
    </location>
</feature>
<dbReference type="Proteomes" id="UP000823775">
    <property type="component" value="Unassembled WGS sequence"/>
</dbReference>
<name>A0ABS8SSU3_DATST</name>
<gene>
    <name evidence="1" type="ORF">HAX54_047228</name>
</gene>
<keyword evidence="2" id="KW-1185">Reference proteome</keyword>
<dbReference type="PANTHER" id="PTHR32108">
    <property type="entry name" value="DNA-DIRECTED RNA POLYMERASE SUBUNIT ALPHA"/>
    <property type="match status" value="1"/>
</dbReference>
<dbReference type="EMBL" id="JACEIK010000759">
    <property type="protein sequence ID" value="MCD7461839.1"/>
    <property type="molecule type" value="Genomic_DNA"/>
</dbReference>
<protein>
    <submittedName>
        <fullName evidence="1">Uncharacterized protein</fullName>
    </submittedName>
</protein>
<feature type="non-terminal residue" evidence="1">
    <location>
        <position position="114"/>
    </location>
</feature>